<proteinExistence type="predicted"/>
<organism evidence="1 2">
    <name type="scientific">Pistacia atlantica</name>
    <dbReference type="NCBI Taxonomy" id="434234"/>
    <lineage>
        <taxon>Eukaryota</taxon>
        <taxon>Viridiplantae</taxon>
        <taxon>Streptophyta</taxon>
        <taxon>Embryophyta</taxon>
        <taxon>Tracheophyta</taxon>
        <taxon>Spermatophyta</taxon>
        <taxon>Magnoliopsida</taxon>
        <taxon>eudicotyledons</taxon>
        <taxon>Gunneridae</taxon>
        <taxon>Pentapetalae</taxon>
        <taxon>rosids</taxon>
        <taxon>malvids</taxon>
        <taxon>Sapindales</taxon>
        <taxon>Anacardiaceae</taxon>
        <taxon>Pistacia</taxon>
    </lineage>
</organism>
<accession>A0ACC1BKQ7</accession>
<evidence type="ECO:0000313" key="2">
    <source>
        <dbReference type="Proteomes" id="UP001164250"/>
    </source>
</evidence>
<dbReference type="EMBL" id="CM047900">
    <property type="protein sequence ID" value="KAJ0099513.1"/>
    <property type="molecule type" value="Genomic_DNA"/>
</dbReference>
<protein>
    <submittedName>
        <fullName evidence="1">Uncharacterized protein</fullName>
    </submittedName>
</protein>
<reference evidence="2" key="1">
    <citation type="journal article" date="2023" name="G3 (Bethesda)">
        <title>Genome assembly and association tests identify interacting loci associated with vigor, precocity, and sex in interspecific pistachio rootstocks.</title>
        <authorList>
            <person name="Palmer W."/>
            <person name="Jacygrad E."/>
            <person name="Sagayaradj S."/>
            <person name="Cavanaugh K."/>
            <person name="Han R."/>
            <person name="Bertier L."/>
            <person name="Beede B."/>
            <person name="Kafkas S."/>
            <person name="Golino D."/>
            <person name="Preece J."/>
            <person name="Michelmore R."/>
        </authorList>
    </citation>
    <scope>NUCLEOTIDE SEQUENCE [LARGE SCALE GENOMIC DNA]</scope>
</reference>
<comment type="caution">
    <text evidence="1">The sequence shown here is derived from an EMBL/GenBank/DDBJ whole genome shotgun (WGS) entry which is preliminary data.</text>
</comment>
<keyword evidence="2" id="KW-1185">Reference proteome</keyword>
<evidence type="ECO:0000313" key="1">
    <source>
        <dbReference type="EMBL" id="KAJ0099513.1"/>
    </source>
</evidence>
<sequence>MWFYPISTKSLVSSIFPQFKILVETRFKSPIKNLYLDNGGEFLCLKIYLSNHGISHYTTAPYTPQQNSVSERRHRHLVEMSLTLLHDASLPLSYWPYAFQTVTYRINRQPTPLLQNKSPFEVLFGQRANYLKLRKFGCLCYPLTRSYNTHKLQPKSIPCIFIGYSQTENAYKCMDPLTGQIYVSRHVTFHELQSPIFPNLTHNPRSTERPPANPHFFFKYNSCPNSFSFAPSISAPSRSPDHSSHPPPSSEHVAAISTPPLGISSSTSTPFHCQCMTAVMI</sequence>
<dbReference type="Proteomes" id="UP001164250">
    <property type="component" value="Chromosome 4"/>
</dbReference>
<gene>
    <name evidence="1" type="ORF">Patl1_20746</name>
</gene>
<name>A0ACC1BKQ7_9ROSI</name>